<evidence type="ECO:0008006" key="3">
    <source>
        <dbReference type="Google" id="ProtNLM"/>
    </source>
</evidence>
<dbReference type="Proteomes" id="UP000186890">
    <property type="component" value="Unassembled WGS sequence"/>
</dbReference>
<dbReference type="OrthoDB" id="264195at2"/>
<accession>A0A1Q8EAB1</accession>
<reference evidence="2" key="1">
    <citation type="submission" date="2016-12" db="EMBL/GenBank/DDBJ databases">
        <authorList>
            <person name="Gulvik C.A."/>
        </authorList>
    </citation>
    <scope>NUCLEOTIDE SEQUENCE [LARGE SCALE GENOMIC DNA]</scope>
    <source>
        <strain evidence="2">NED12-00049-6B</strain>
    </source>
</reference>
<proteinExistence type="predicted"/>
<name>A0A1Q8EAB1_9STRE</name>
<dbReference type="EMBL" id="MSJM01000001">
    <property type="protein sequence ID" value="OLF48728.1"/>
    <property type="molecule type" value="Genomic_DNA"/>
</dbReference>
<keyword evidence="2" id="KW-1185">Reference proteome</keyword>
<dbReference type="SUPFAM" id="SSF160631">
    <property type="entry name" value="SMI1/KNR4-like"/>
    <property type="match status" value="1"/>
</dbReference>
<dbReference type="RefSeq" id="WP_075103778.1">
    <property type="nucleotide sequence ID" value="NZ_MSJM01000001.1"/>
</dbReference>
<protein>
    <recommendedName>
        <fullName evidence="3">SMI1/KNR4 family protein</fullName>
    </recommendedName>
</protein>
<dbReference type="PANTHER" id="PTHR32011:SF2">
    <property type="entry name" value="OS08G0472400 PROTEIN"/>
    <property type="match status" value="1"/>
</dbReference>
<dbReference type="PANTHER" id="PTHR32011">
    <property type="entry name" value="OS08G0472400 PROTEIN"/>
    <property type="match status" value="1"/>
</dbReference>
<dbReference type="AlphaFoldDB" id="A0A1Q8EAB1"/>
<evidence type="ECO:0000313" key="2">
    <source>
        <dbReference type="Proteomes" id="UP000186890"/>
    </source>
</evidence>
<sequence>MSKLKELMLIFRKQNIRIEDGLTKNEIQELENLYHVTFPKEWIDFYSQLLPIGVDFYNWRDRSVENIQFIKEVFLQPYEDVLACYEEIEWNSIWGEEPQNLQDKWVKINSLLEKAARLIPIYGHRYLPIMETTAPVLSIHDIDIICYGENLLDYFFVEFGLKKQKDIRFEQVVHVPFWMDELY</sequence>
<evidence type="ECO:0000313" key="1">
    <source>
        <dbReference type="EMBL" id="OLF48728.1"/>
    </source>
</evidence>
<dbReference type="InterPro" id="IPR037883">
    <property type="entry name" value="Knr4/Smi1-like_sf"/>
</dbReference>
<organism evidence="1 2">
    <name type="scientific">Streptococcus cuniculi</name>
    <dbReference type="NCBI Taxonomy" id="1432788"/>
    <lineage>
        <taxon>Bacteria</taxon>
        <taxon>Bacillati</taxon>
        <taxon>Bacillota</taxon>
        <taxon>Bacilli</taxon>
        <taxon>Lactobacillales</taxon>
        <taxon>Streptococcaceae</taxon>
        <taxon>Streptococcus</taxon>
    </lineage>
</organism>
<comment type="caution">
    <text evidence="1">The sequence shown here is derived from an EMBL/GenBank/DDBJ whole genome shotgun (WGS) entry which is preliminary data.</text>
</comment>
<gene>
    <name evidence="1" type="ORF">BU202_00075</name>
</gene>